<name>A0A8J3M8W4_9ACTN</name>
<dbReference type="Pfam" id="PF03372">
    <property type="entry name" value="Exo_endo_phos"/>
    <property type="match status" value="1"/>
</dbReference>
<dbReference type="SUPFAM" id="SSF56219">
    <property type="entry name" value="DNase I-like"/>
    <property type="match status" value="1"/>
</dbReference>
<dbReference type="AlphaFoldDB" id="A0A8J3M8W4"/>
<evidence type="ECO:0000256" key="1">
    <source>
        <dbReference type="SAM" id="Phobius"/>
    </source>
</evidence>
<organism evidence="3 4">
    <name type="scientific">Planotetraspora kaengkrachanensis</name>
    <dbReference type="NCBI Taxonomy" id="575193"/>
    <lineage>
        <taxon>Bacteria</taxon>
        <taxon>Bacillati</taxon>
        <taxon>Actinomycetota</taxon>
        <taxon>Actinomycetes</taxon>
        <taxon>Streptosporangiales</taxon>
        <taxon>Streptosporangiaceae</taxon>
        <taxon>Planotetraspora</taxon>
    </lineage>
</organism>
<evidence type="ECO:0000313" key="3">
    <source>
        <dbReference type="EMBL" id="GIG80115.1"/>
    </source>
</evidence>
<keyword evidence="1" id="KW-0812">Transmembrane</keyword>
<dbReference type="EMBL" id="BONV01000013">
    <property type="protein sequence ID" value="GIG80115.1"/>
    <property type="molecule type" value="Genomic_DNA"/>
</dbReference>
<feature type="domain" description="Endonuclease/exonuclease/phosphatase" evidence="2">
    <location>
        <begin position="112"/>
        <end position="317"/>
    </location>
</feature>
<keyword evidence="3" id="KW-0378">Hydrolase</keyword>
<accession>A0A8J3M8W4</accession>
<comment type="caution">
    <text evidence="3">The sequence shown here is derived from an EMBL/GenBank/DDBJ whole genome shotgun (WGS) entry which is preliminary data.</text>
</comment>
<dbReference type="RefSeq" id="WP_203883541.1">
    <property type="nucleotide sequence ID" value="NZ_BAABHH010000011.1"/>
</dbReference>
<feature type="transmembrane region" description="Helical" evidence="1">
    <location>
        <begin position="49"/>
        <end position="71"/>
    </location>
</feature>
<evidence type="ECO:0000313" key="4">
    <source>
        <dbReference type="Proteomes" id="UP000630097"/>
    </source>
</evidence>
<keyword evidence="4" id="KW-1185">Reference proteome</keyword>
<dbReference type="InterPro" id="IPR005135">
    <property type="entry name" value="Endo/exonuclease/phosphatase"/>
</dbReference>
<dbReference type="InterPro" id="IPR036691">
    <property type="entry name" value="Endo/exonu/phosph_ase_sf"/>
</dbReference>
<dbReference type="GO" id="GO:0004519">
    <property type="term" value="F:endonuclease activity"/>
    <property type="evidence" value="ECO:0007669"/>
    <property type="project" value="UniProtKB-KW"/>
</dbReference>
<keyword evidence="1" id="KW-1133">Transmembrane helix</keyword>
<reference evidence="3 4" key="1">
    <citation type="submission" date="2021-01" db="EMBL/GenBank/DDBJ databases">
        <title>Whole genome shotgun sequence of Planotetraspora kaengkrachanensis NBRC 104272.</title>
        <authorList>
            <person name="Komaki H."/>
            <person name="Tamura T."/>
        </authorList>
    </citation>
    <scope>NUCLEOTIDE SEQUENCE [LARGE SCALE GENOMIC DNA]</scope>
    <source>
        <strain evidence="3 4">NBRC 104272</strain>
    </source>
</reference>
<gene>
    <name evidence="3" type="ORF">Pka01_32420</name>
</gene>
<dbReference type="Gene3D" id="3.60.10.10">
    <property type="entry name" value="Endonuclease/exonuclease/phosphatase"/>
    <property type="match status" value="1"/>
</dbReference>
<proteinExistence type="predicted"/>
<keyword evidence="3" id="KW-0540">Nuclease</keyword>
<sequence length="334" mass="35440">MTKVDVGGVIASPGRRQWRVSPVFAWFAVAPFILWTAGHLTDVDRRPLIVEFITLTPYVAAASLGAVLIALASRSRAAIAVSAATSTLLATMVLPRAFASAPTATGPTLKILTTNMYFGGADARTIVDLVRRLKPDILSTQELTPAAVEALDAAGLEESLPYSHNQAAFGAYGSGLWSRYPLTPVPDFALPGSRNMPRARVAVPGGPPVEIVDVHTVSPVGRDIYEWRTDIESLPAPSSDVIRILAGDFNASLDHSPLRGVIAGGYADAGDATGTGLNTTWPADWRIPPVITIDHVLYDERASAVAAGVHDVPGTDHRALFAELRLPKEIGRLS</sequence>
<keyword evidence="1" id="KW-0472">Membrane</keyword>
<dbReference type="Proteomes" id="UP000630097">
    <property type="component" value="Unassembled WGS sequence"/>
</dbReference>
<keyword evidence="3" id="KW-0255">Endonuclease</keyword>
<evidence type="ECO:0000259" key="2">
    <source>
        <dbReference type="Pfam" id="PF03372"/>
    </source>
</evidence>
<feature type="transmembrane region" description="Helical" evidence="1">
    <location>
        <begin position="78"/>
        <end position="98"/>
    </location>
</feature>
<feature type="transmembrane region" description="Helical" evidence="1">
    <location>
        <begin position="20"/>
        <end position="37"/>
    </location>
</feature>
<protein>
    <submittedName>
        <fullName evidence="3">Endonuclease</fullName>
    </submittedName>
</protein>